<comment type="subunit">
    <text evidence="4 15">Heterotetramer consisting of two non-identical subunits: a beta subunit (TrpG) and a large alpha subunit (TrpE).</text>
</comment>
<evidence type="ECO:0000259" key="17">
    <source>
        <dbReference type="Pfam" id="PF04715"/>
    </source>
</evidence>
<evidence type="ECO:0000256" key="7">
    <source>
        <dbReference type="ARBA" id="ARBA00022605"/>
    </source>
</evidence>
<dbReference type="Gene3D" id="3.60.120.10">
    <property type="entry name" value="Anthranilate synthase"/>
    <property type="match status" value="1"/>
</dbReference>
<keyword evidence="11 15" id="KW-0057">Aromatic amino acid biosynthesis</keyword>
<dbReference type="SUPFAM" id="SSF56322">
    <property type="entry name" value="ADC synthase"/>
    <property type="match status" value="1"/>
</dbReference>
<dbReference type="PRINTS" id="PR00095">
    <property type="entry name" value="ANTSNTHASEI"/>
</dbReference>
<dbReference type="Proteomes" id="UP000195141">
    <property type="component" value="Chromosome"/>
</dbReference>
<keyword evidence="7 15" id="KW-0028">Amino-acid biosynthesis</keyword>
<reference evidence="19" key="3">
    <citation type="submission" date="2024-03" db="EMBL/GenBank/DDBJ databases">
        <title>The Genome Sequence of Enterococcus sp. DIV0242b.</title>
        <authorList>
            <consortium name="The Broad Institute Genomics Platform"/>
            <consortium name="The Broad Institute Microbial Omics Core"/>
            <consortium name="The Broad Institute Genomic Center for Infectious Diseases"/>
            <person name="Earl A."/>
            <person name="Manson A."/>
            <person name="Gilmore M."/>
            <person name="Schwartman J."/>
            <person name="Shea T."/>
            <person name="Abouelleil A."/>
            <person name="Cao P."/>
            <person name="Chapman S."/>
            <person name="Cusick C."/>
            <person name="Young S."/>
            <person name="Neafsey D."/>
            <person name="Nusbaum C."/>
            <person name="Birren B."/>
        </authorList>
    </citation>
    <scope>NUCLEOTIDE SEQUENCE</scope>
    <source>
        <strain evidence="19">9E7_DIV0242</strain>
    </source>
</reference>
<dbReference type="UniPathway" id="UPA00035">
    <property type="reaction ID" value="UER00040"/>
</dbReference>
<evidence type="ECO:0000256" key="11">
    <source>
        <dbReference type="ARBA" id="ARBA00023141"/>
    </source>
</evidence>
<comment type="similarity">
    <text evidence="3 15">Belongs to the anthranilate synthase component I family.</text>
</comment>
<evidence type="ECO:0000256" key="5">
    <source>
        <dbReference type="ARBA" id="ARBA00012266"/>
    </source>
</evidence>
<evidence type="ECO:0000313" key="20">
    <source>
        <dbReference type="Proteomes" id="UP000195141"/>
    </source>
</evidence>
<evidence type="ECO:0000256" key="8">
    <source>
        <dbReference type="ARBA" id="ARBA00022723"/>
    </source>
</evidence>
<reference evidence="19" key="2">
    <citation type="submission" date="2017-05" db="EMBL/GenBank/DDBJ databases">
        <authorList>
            <consortium name="The Broad Institute Genomics Platform"/>
            <consortium name="The Broad Institute Genomic Center for Infectious Diseases"/>
            <person name="Earl A."/>
            <person name="Manson A."/>
            <person name="Schwartman J."/>
            <person name="Gilmore M."/>
            <person name="Abouelleil A."/>
            <person name="Cao P."/>
            <person name="Chapman S."/>
            <person name="Cusick C."/>
            <person name="Shea T."/>
            <person name="Young S."/>
            <person name="Neafsey D."/>
            <person name="Nusbaum C."/>
            <person name="Birren B."/>
        </authorList>
    </citation>
    <scope>NUCLEOTIDE SEQUENCE</scope>
    <source>
        <strain evidence="19">9E7_DIV0242</strain>
    </source>
</reference>
<feature type="domain" description="Anthranilate synthase component I N-terminal" evidence="17">
    <location>
        <begin position="12"/>
        <end position="144"/>
    </location>
</feature>
<dbReference type="GO" id="GO:0004049">
    <property type="term" value="F:anthranilate synthase activity"/>
    <property type="evidence" value="ECO:0007669"/>
    <property type="project" value="UniProtKB-EC"/>
</dbReference>
<dbReference type="PANTHER" id="PTHR11236">
    <property type="entry name" value="AMINOBENZOATE/ANTHRANILATE SYNTHASE"/>
    <property type="match status" value="1"/>
</dbReference>
<evidence type="ECO:0000256" key="3">
    <source>
        <dbReference type="ARBA" id="ARBA00009562"/>
    </source>
</evidence>
<keyword evidence="10 15" id="KW-0460">Magnesium</keyword>
<evidence type="ECO:0000256" key="10">
    <source>
        <dbReference type="ARBA" id="ARBA00022842"/>
    </source>
</evidence>
<dbReference type="InterPro" id="IPR005256">
    <property type="entry name" value="Anth_synth_I_PabB"/>
</dbReference>
<evidence type="ECO:0000256" key="2">
    <source>
        <dbReference type="ARBA" id="ARBA00004873"/>
    </source>
</evidence>
<comment type="function">
    <text evidence="13 15">Part of a heterotetrameric complex that catalyzes the two-step biosynthesis of anthranilate, an intermediate in the biosynthesis of L-tryptophan. In the first step, the glutamine-binding beta subunit (TrpG) of anthranilate synthase (AS) provides the glutamine amidotransferase activity which generates ammonia as a substrate that, along with chorismate, is used in the second step, catalyzed by the large alpha subunit of AS (TrpE) to produce anthranilate. In the absence of TrpG, TrpE can synthesize anthranilate directly from chorismate and high concentrations of ammonia.</text>
</comment>
<reference evidence="18" key="1">
    <citation type="submission" date="2017-05" db="EMBL/GenBank/DDBJ databases">
        <title>The Genome Sequence of Enterococcus sp. 9E7_DIV0242.</title>
        <authorList>
            <consortium name="The Broad Institute Genomics Platform"/>
            <consortium name="The Broad Institute Genomic Center for Infectious Diseases"/>
            <person name="Earl A."/>
            <person name="Manson A."/>
            <person name="Schwartman J."/>
            <person name="Gilmore M."/>
            <person name="Abouelleil A."/>
            <person name="Cao P."/>
            <person name="Chapman S."/>
            <person name="Cusick C."/>
            <person name="Shea T."/>
            <person name="Young S."/>
            <person name="Neafsey D."/>
            <person name="Nusbaum C."/>
            <person name="Birren B."/>
        </authorList>
    </citation>
    <scope>NUCLEOTIDE SEQUENCE [LARGE SCALE GENOMIC DNA]</scope>
    <source>
        <strain evidence="18">9E7_DIV0242</strain>
    </source>
</reference>
<dbReference type="AlphaFoldDB" id="A0A242K9F2"/>
<organism evidence="18">
    <name type="scientific">Candidatus Enterococcus clewellii</name>
    <dbReference type="NCBI Taxonomy" id="1834193"/>
    <lineage>
        <taxon>Bacteria</taxon>
        <taxon>Bacillati</taxon>
        <taxon>Bacillota</taxon>
        <taxon>Bacilli</taxon>
        <taxon>Lactobacillales</taxon>
        <taxon>Enterococcaceae</taxon>
        <taxon>Enterococcus</taxon>
    </lineage>
</organism>
<evidence type="ECO:0000313" key="18">
    <source>
        <dbReference type="EMBL" id="OTP17408.1"/>
    </source>
</evidence>
<evidence type="ECO:0000313" key="19">
    <source>
        <dbReference type="EMBL" id="WYJ91015.1"/>
    </source>
</evidence>
<evidence type="ECO:0000256" key="12">
    <source>
        <dbReference type="ARBA" id="ARBA00023239"/>
    </source>
</evidence>
<name>A0A242K9F2_9ENTE</name>
<sequence length="456" mass="51313">MMQRTKELQADYLTAVSAFLRINGKNKCLLESIPRDKGQGRYTIIAWNPVKEITVEGKLFKISGTPPYQVADPLKELEKQILVSESPVEGLPFQGGGIGYVGYDVIASYEQLGQIPTDELGVPDIHFYLFDSYLVFDHIKEQILLVESDSYSGRSEEELEAALEQTALELQRVSEAEMKKVTLKKMSYTSNFSKADFQHTVQKIKQYITAGDMFQMVPSQRLTAECLNEPFDYYRRLRVENPSSYLYFIDFTETFIIGSSPERLVSVKDGIVTTNPIAGTRKRGETAEEDHRLETELLQDEKERAEHLMLIDLGRNDIGKISVIGTVEVPTYMIIEKYRFVMHIVSVVTGKLKKDHTAMDALKATLPAGTVSGAPKIRAMQRIYELEPVKRGIYAGAVGYLSKNDQSDFAIAIRTMVIHKGKAYVQAGAGIVYDSDPEKEYEETLQKAKALLEVGE</sequence>
<evidence type="ECO:0000256" key="9">
    <source>
        <dbReference type="ARBA" id="ARBA00022822"/>
    </source>
</evidence>
<dbReference type="InterPro" id="IPR005801">
    <property type="entry name" value="ADC_synthase"/>
</dbReference>
<keyword evidence="12 15" id="KW-0456">Lyase</keyword>
<dbReference type="EMBL" id="NGMM01000002">
    <property type="protein sequence ID" value="OTP17408.1"/>
    <property type="molecule type" value="Genomic_DNA"/>
</dbReference>
<dbReference type="Pfam" id="PF04715">
    <property type="entry name" value="Anth_synt_I_N"/>
    <property type="match status" value="1"/>
</dbReference>
<dbReference type="Pfam" id="PF00425">
    <property type="entry name" value="Chorismate_bind"/>
    <property type="match status" value="1"/>
</dbReference>
<dbReference type="PANTHER" id="PTHR11236:SF48">
    <property type="entry name" value="ISOCHORISMATE SYNTHASE MENF"/>
    <property type="match status" value="1"/>
</dbReference>
<comment type="cofactor">
    <cofactor evidence="1 15">
        <name>Mg(2+)</name>
        <dbReference type="ChEBI" id="CHEBI:18420"/>
    </cofactor>
</comment>
<keyword evidence="9 15" id="KW-0822">Tryptophan biosynthesis</keyword>
<comment type="catalytic activity">
    <reaction evidence="14 15">
        <text>chorismate + L-glutamine = anthranilate + pyruvate + L-glutamate + H(+)</text>
        <dbReference type="Rhea" id="RHEA:21732"/>
        <dbReference type="ChEBI" id="CHEBI:15361"/>
        <dbReference type="ChEBI" id="CHEBI:15378"/>
        <dbReference type="ChEBI" id="CHEBI:16567"/>
        <dbReference type="ChEBI" id="CHEBI:29748"/>
        <dbReference type="ChEBI" id="CHEBI:29985"/>
        <dbReference type="ChEBI" id="CHEBI:58359"/>
        <dbReference type="EC" id="4.1.3.27"/>
    </reaction>
</comment>
<gene>
    <name evidence="15" type="primary">trpE</name>
    <name evidence="18" type="ORF">A5888_001546</name>
    <name evidence="19" type="ORF">A5888_002783</name>
</gene>
<dbReference type="GO" id="GO:0000162">
    <property type="term" value="P:L-tryptophan biosynthetic process"/>
    <property type="evidence" value="ECO:0007669"/>
    <property type="project" value="UniProtKB-UniPathway"/>
</dbReference>
<dbReference type="GO" id="GO:0046872">
    <property type="term" value="F:metal ion binding"/>
    <property type="evidence" value="ECO:0007669"/>
    <property type="project" value="UniProtKB-KW"/>
</dbReference>
<dbReference type="InterPro" id="IPR006805">
    <property type="entry name" value="Anth_synth_I_N"/>
</dbReference>
<keyword evidence="20" id="KW-1185">Reference proteome</keyword>
<comment type="pathway">
    <text evidence="2 15">Amino-acid biosynthesis; L-tryptophan biosynthesis; L-tryptophan from chorismate: step 1/5.</text>
</comment>
<dbReference type="InterPro" id="IPR015890">
    <property type="entry name" value="Chorismate_C"/>
</dbReference>
<evidence type="ECO:0000256" key="14">
    <source>
        <dbReference type="ARBA" id="ARBA00047683"/>
    </source>
</evidence>
<dbReference type="EC" id="4.1.3.27" evidence="5 15"/>
<evidence type="ECO:0000256" key="15">
    <source>
        <dbReference type="RuleBase" id="RU364045"/>
    </source>
</evidence>
<dbReference type="InterPro" id="IPR019999">
    <property type="entry name" value="Anth_synth_I-like"/>
</dbReference>
<evidence type="ECO:0000256" key="6">
    <source>
        <dbReference type="ARBA" id="ARBA00020653"/>
    </source>
</evidence>
<protein>
    <recommendedName>
        <fullName evidence="6 15">Anthranilate synthase component 1</fullName>
        <ecNumber evidence="5 15">4.1.3.27</ecNumber>
    </recommendedName>
</protein>
<feature type="domain" description="Chorismate-utilising enzyme C-terminal" evidence="16">
    <location>
        <begin position="194"/>
        <end position="447"/>
    </location>
</feature>
<proteinExistence type="inferred from homology"/>
<evidence type="ECO:0000256" key="4">
    <source>
        <dbReference type="ARBA" id="ARBA00011575"/>
    </source>
</evidence>
<dbReference type="EMBL" id="CP147247">
    <property type="protein sequence ID" value="WYJ91015.1"/>
    <property type="molecule type" value="Genomic_DNA"/>
</dbReference>
<evidence type="ECO:0000256" key="13">
    <source>
        <dbReference type="ARBA" id="ARBA00025634"/>
    </source>
</evidence>
<accession>A0A242K9F2</accession>
<evidence type="ECO:0000256" key="1">
    <source>
        <dbReference type="ARBA" id="ARBA00001946"/>
    </source>
</evidence>
<keyword evidence="8 15" id="KW-0479">Metal-binding</keyword>
<evidence type="ECO:0000259" key="16">
    <source>
        <dbReference type="Pfam" id="PF00425"/>
    </source>
</evidence>
<dbReference type="NCBIfam" id="TIGR00564">
    <property type="entry name" value="trpE_most"/>
    <property type="match status" value="1"/>
</dbReference>